<dbReference type="SUPFAM" id="SSF54719">
    <property type="entry name" value="Fe,Mn superoxide dismutase (SOD), C-terminal domain"/>
    <property type="match status" value="1"/>
</dbReference>
<dbReference type="InterPro" id="IPR036314">
    <property type="entry name" value="SOD_C_sf"/>
</dbReference>
<proteinExistence type="predicted"/>
<dbReference type="AlphaFoldDB" id="A0A1Y1UIZ0"/>
<feature type="region of interest" description="Disordered" evidence="1">
    <location>
        <begin position="202"/>
        <end position="239"/>
    </location>
</feature>
<dbReference type="FunCoup" id="A0A1Y1UIZ0">
    <property type="interactions" value="28"/>
</dbReference>
<keyword evidence="4" id="KW-1185">Reference proteome</keyword>
<dbReference type="RefSeq" id="XP_021871939.1">
    <property type="nucleotide sequence ID" value="XM_022015647.1"/>
</dbReference>
<feature type="domain" description="Manganese/iron superoxide dismutase C-terminal" evidence="2">
    <location>
        <begin position="256"/>
        <end position="297"/>
    </location>
</feature>
<dbReference type="Pfam" id="PF02777">
    <property type="entry name" value="Sod_Fe_C"/>
    <property type="match status" value="1"/>
</dbReference>
<name>A0A1Y1UIZ0_9TREE</name>
<dbReference type="STRING" id="4999.A0A1Y1UIZ0"/>
<evidence type="ECO:0000256" key="1">
    <source>
        <dbReference type="SAM" id="MobiDB-lite"/>
    </source>
</evidence>
<dbReference type="InterPro" id="IPR019832">
    <property type="entry name" value="Mn/Fe_SOD_C"/>
</dbReference>
<comment type="caution">
    <text evidence="3">The sequence shown here is derived from an EMBL/GenBank/DDBJ whole genome shotgun (WGS) entry which is preliminary data.</text>
</comment>
<protein>
    <recommendedName>
        <fullName evidence="2">Manganese/iron superoxide dismutase C-terminal domain-containing protein</fullName>
    </recommendedName>
</protein>
<dbReference type="GO" id="GO:0046872">
    <property type="term" value="F:metal ion binding"/>
    <property type="evidence" value="ECO:0007669"/>
    <property type="project" value="InterPro"/>
</dbReference>
<dbReference type="GO" id="GO:0004784">
    <property type="term" value="F:superoxide dismutase activity"/>
    <property type="evidence" value="ECO:0007669"/>
    <property type="project" value="InterPro"/>
</dbReference>
<dbReference type="EMBL" id="NBSH01000005">
    <property type="protein sequence ID" value="ORX37952.1"/>
    <property type="molecule type" value="Genomic_DNA"/>
</dbReference>
<accession>A0A1Y1UIZ0</accession>
<evidence type="ECO:0000259" key="2">
    <source>
        <dbReference type="Pfam" id="PF02777"/>
    </source>
</evidence>
<dbReference type="Proteomes" id="UP000193218">
    <property type="component" value="Unassembled WGS sequence"/>
</dbReference>
<dbReference type="PANTHER" id="PTHR42769">
    <property type="entry name" value="SUPEROXIDE DISMUTASE"/>
    <property type="match status" value="1"/>
</dbReference>
<organism evidence="3 4">
    <name type="scientific">Kockovaella imperatae</name>
    <dbReference type="NCBI Taxonomy" id="4999"/>
    <lineage>
        <taxon>Eukaryota</taxon>
        <taxon>Fungi</taxon>
        <taxon>Dikarya</taxon>
        <taxon>Basidiomycota</taxon>
        <taxon>Agaricomycotina</taxon>
        <taxon>Tremellomycetes</taxon>
        <taxon>Tremellales</taxon>
        <taxon>Cuniculitremaceae</taxon>
        <taxon>Kockovaella</taxon>
    </lineage>
</organism>
<dbReference type="PANTHER" id="PTHR42769:SF3">
    <property type="entry name" value="SUPEROXIDE DISMUTASE [FE] 2, CHLOROPLASTIC"/>
    <property type="match status" value="1"/>
</dbReference>
<dbReference type="InParanoid" id="A0A1Y1UIZ0"/>
<evidence type="ECO:0000313" key="3">
    <source>
        <dbReference type="EMBL" id="ORX37952.1"/>
    </source>
</evidence>
<dbReference type="GeneID" id="33557456"/>
<reference evidence="3 4" key="1">
    <citation type="submission" date="2017-03" db="EMBL/GenBank/DDBJ databases">
        <title>Widespread Adenine N6-methylation of Active Genes in Fungi.</title>
        <authorList>
            <consortium name="DOE Joint Genome Institute"/>
            <person name="Mondo S.J."/>
            <person name="Dannebaum R.O."/>
            <person name="Kuo R.C."/>
            <person name="Louie K.B."/>
            <person name="Bewick A.J."/>
            <person name="Labutti K."/>
            <person name="Haridas S."/>
            <person name="Kuo A."/>
            <person name="Salamov A."/>
            <person name="Ahrendt S.R."/>
            <person name="Lau R."/>
            <person name="Bowen B.P."/>
            <person name="Lipzen A."/>
            <person name="Sullivan W."/>
            <person name="Andreopoulos W.B."/>
            <person name="Clum A."/>
            <person name="Lindquist E."/>
            <person name="Daum C."/>
            <person name="Northen T.R."/>
            <person name="Ramamoorthy G."/>
            <person name="Schmitz R.J."/>
            <person name="Gryganskyi A."/>
            <person name="Culley D."/>
            <person name="Magnuson J."/>
            <person name="James T.Y."/>
            <person name="O'Malley M.A."/>
            <person name="Stajich J.E."/>
            <person name="Spatafora J.W."/>
            <person name="Visel A."/>
            <person name="Grigoriev I.V."/>
        </authorList>
    </citation>
    <scope>NUCLEOTIDE SEQUENCE [LARGE SCALE GENOMIC DNA]</scope>
    <source>
        <strain evidence="3 4">NRRL Y-17943</strain>
    </source>
</reference>
<evidence type="ECO:0000313" key="4">
    <source>
        <dbReference type="Proteomes" id="UP000193218"/>
    </source>
</evidence>
<sequence>MSRASSSTLRSLAVSSSSRIYAAPTCLPRRSFASQAKPMSGQVSSVDKRVLEGVDGFIPQRNMEVICDWQRGLWSRLQEEVRNNPELLEVKQKWDKSGLDMTYMVSQTAKNQSTALAYNWSALLLNNSFFLENINAYEPQEVPHMYEPLLDKVSAYADGIVGGCWLWLVKAGDKSYDVDIVPTFGSGTFLVSNRAQRGREDLPVFGTPYNSTDTEGAARRDDRPAQAGLGAGSAPNRSVNTNRLMSGGVDYTSFPAPLAVLNLFEHAYLGNKYGVWSRAAYARDWWKTLDWNKIQQRAGRYGGAGF</sequence>
<dbReference type="Gene3D" id="3.55.40.20">
    <property type="entry name" value="Iron/manganese superoxide dismutase, C-terminal domain"/>
    <property type="match status" value="1"/>
</dbReference>
<gene>
    <name evidence="3" type="ORF">BD324DRAFT_623938</name>
</gene>
<dbReference type="OrthoDB" id="275227at2759"/>